<dbReference type="Proteomes" id="UP000261580">
    <property type="component" value="Unassembled WGS sequence"/>
</dbReference>
<reference evidence="1" key="1">
    <citation type="submission" date="2025-08" db="UniProtKB">
        <authorList>
            <consortium name="Ensembl"/>
        </authorList>
    </citation>
    <scope>IDENTIFICATION</scope>
</reference>
<dbReference type="GO" id="GO:0005730">
    <property type="term" value="C:nucleolus"/>
    <property type="evidence" value="ECO:0007669"/>
    <property type="project" value="TreeGrafter"/>
</dbReference>
<dbReference type="AlphaFoldDB" id="A0A3Q4IGH3"/>
<organism evidence="1 2">
    <name type="scientific">Neolamprologus brichardi</name>
    <name type="common">Fairy cichlid</name>
    <name type="synonym">Lamprologus brichardi</name>
    <dbReference type="NCBI Taxonomy" id="32507"/>
    <lineage>
        <taxon>Eukaryota</taxon>
        <taxon>Metazoa</taxon>
        <taxon>Chordata</taxon>
        <taxon>Craniata</taxon>
        <taxon>Vertebrata</taxon>
        <taxon>Euteleostomi</taxon>
        <taxon>Actinopterygii</taxon>
        <taxon>Neopterygii</taxon>
        <taxon>Teleostei</taxon>
        <taxon>Neoteleostei</taxon>
        <taxon>Acanthomorphata</taxon>
        <taxon>Ovalentaria</taxon>
        <taxon>Cichlomorphae</taxon>
        <taxon>Cichliformes</taxon>
        <taxon>Cichlidae</taxon>
        <taxon>African cichlids</taxon>
        <taxon>Pseudocrenilabrinae</taxon>
        <taxon>Lamprologini</taxon>
        <taxon>Neolamprologus</taxon>
    </lineage>
</organism>
<dbReference type="PANTHER" id="PTHR22605">
    <property type="entry name" value="RZ-TYPE DOMAIN-CONTAINING PROTEIN"/>
    <property type="match status" value="1"/>
</dbReference>
<name>A0A3Q4IGH3_NEOBR</name>
<evidence type="ECO:0000313" key="2">
    <source>
        <dbReference type="Proteomes" id="UP000261580"/>
    </source>
</evidence>
<dbReference type="STRING" id="32507.ENSNBRP00000031567"/>
<dbReference type="Bgee" id="ENSNBRG00000023986">
    <property type="expression patterns" value="Expressed in blood and 5 other cell types or tissues"/>
</dbReference>
<dbReference type="GO" id="GO:2000051">
    <property type="term" value="P:negative regulation of non-canonical Wnt signaling pathway"/>
    <property type="evidence" value="ECO:0007669"/>
    <property type="project" value="TreeGrafter"/>
</dbReference>
<protein>
    <submittedName>
        <fullName evidence="1">Uncharacterized protein</fullName>
    </submittedName>
</protein>
<dbReference type="GO" id="GO:0004842">
    <property type="term" value="F:ubiquitin-protein transferase activity"/>
    <property type="evidence" value="ECO:0007669"/>
    <property type="project" value="InterPro"/>
</dbReference>
<dbReference type="GO" id="GO:0002040">
    <property type="term" value="P:sprouting angiogenesis"/>
    <property type="evidence" value="ECO:0007669"/>
    <property type="project" value="TreeGrafter"/>
</dbReference>
<dbReference type="GO" id="GO:0005829">
    <property type="term" value="C:cytosol"/>
    <property type="evidence" value="ECO:0007669"/>
    <property type="project" value="TreeGrafter"/>
</dbReference>
<reference evidence="1" key="2">
    <citation type="submission" date="2025-09" db="UniProtKB">
        <authorList>
            <consortium name="Ensembl"/>
        </authorList>
    </citation>
    <scope>IDENTIFICATION</scope>
</reference>
<keyword evidence="2" id="KW-1185">Reference proteome</keyword>
<dbReference type="OMA" id="CNPEREL"/>
<evidence type="ECO:0000313" key="1">
    <source>
        <dbReference type="Ensembl" id="ENSNBRP00000031567.1"/>
    </source>
</evidence>
<dbReference type="Ensembl" id="ENSNBRT00000032365.1">
    <property type="protein sequence ID" value="ENSNBRP00000031567.1"/>
    <property type="gene ID" value="ENSNBRG00000023986.1"/>
</dbReference>
<dbReference type="GeneTree" id="ENSGT00630000089884"/>
<dbReference type="GO" id="GO:0016887">
    <property type="term" value="F:ATP hydrolysis activity"/>
    <property type="evidence" value="ECO:0007669"/>
    <property type="project" value="InterPro"/>
</dbReference>
<accession>A0A3Q4IGH3</accession>
<dbReference type="PANTHER" id="PTHR22605:SF21">
    <property type="entry name" value="E3 UBIQUITIN-PROTEIN LIGASE RNF213-BETA"/>
    <property type="match status" value="1"/>
</dbReference>
<dbReference type="GO" id="GO:0006511">
    <property type="term" value="P:ubiquitin-dependent protein catabolic process"/>
    <property type="evidence" value="ECO:0007669"/>
    <property type="project" value="TreeGrafter"/>
</dbReference>
<dbReference type="GO" id="GO:0016020">
    <property type="term" value="C:membrane"/>
    <property type="evidence" value="ECO:0007669"/>
    <property type="project" value="TreeGrafter"/>
</dbReference>
<dbReference type="InterPro" id="IPR031248">
    <property type="entry name" value="RNF213"/>
</dbReference>
<proteinExistence type="predicted"/>
<sequence>MLSSSSNCPTHRSSFWTLPEIVTVERFSQLVEEKQGQSRISETQLTLCHPERELLPLVLAHCQYTLKKGGETDSSYDLPIIQTQLARRFLAGKPLIKAEPLKGSVSSAIKTVLRSYTDVCDAVFVVEIGLRFLGKTGGEPQGQLLSYLTDSLQMGPQISSTVGLGQSKLEHSIFTWQLLTCWKSELMLNRKQKLPSEFQEKLSEEQKKDLKAFLAVTDVDTFTLELHEILLIRSTLENHLELKDLPPLPELESLPEEIRLGQSADVWRAAVEFKRR</sequence>